<feature type="chain" id="PRO_5042265333" description="Bifunctional inhibitor/plant lipid transfer protein/seed storage helical domain-containing protein" evidence="4">
    <location>
        <begin position="25"/>
        <end position="140"/>
    </location>
</feature>
<evidence type="ECO:0000313" key="6">
    <source>
        <dbReference type="EMBL" id="CAI9756976.1"/>
    </source>
</evidence>
<keyword evidence="3" id="KW-0708">Seed storage protein</keyword>
<dbReference type="Proteomes" id="UP000834106">
    <property type="component" value="Chromosome 2"/>
</dbReference>
<evidence type="ECO:0000313" key="7">
    <source>
        <dbReference type="Proteomes" id="UP000834106"/>
    </source>
</evidence>
<gene>
    <name evidence="6" type="ORF">FPE_LOCUS4406</name>
</gene>
<protein>
    <recommendedName>
        <fullName evidence="5">Bifunctional inhibitor/plant lipid transfer protein/seed storage helical domain-containing protein</fullName>
    </recommendedName>
</protein>
<evidence type="ECO:0000256" key="2">
    <source>
        <dbReference type="ARBA" id="ARBA00022761"/>
    </source>
</evidence>
<evidence type="ECO:0000256" key="1">
    <source>
        <dbReference type="ARBA" id="ARBA00008262"/>
    </source>
</evidence>
<evidence type="ECO:0000259" key="5">
    <source>
        <dbReference type="Pfam" id="PF00234"/>
    </source>
</evidence>
<dbReference type="PANTHER" id="PTHR35496:SF4">
    <property type="entry name" value="2S SULFUR-RICH SEED STORAGE PROTEIN 2-LIKE"/>
    <property type="match status" value="1"/>
</dbReference>
<dbReference type="AlphaFoldDB" id="A0AAD1YSZ1"/>
<dbReference type="InterPro" id="IPR016140">
    <property type="entry name" value="Bifunc_inhib/LTP/seed_store"/>
</dbReference>
<organism evidence="6 7">
    <name type="scientific">Fraxinus pennsylvanica</name>
    <dbReference type="NCBI Taxonomy" id="56036"/>
    <lineage>
        <taxon>Eukaryota</taxon>
        <taxon>Viridiplantae</taxon>
        <taxon>Streptophyta</taxon>
        <taxon>Embryophyta</taxon>
        <taxon>Tracheophyta</taxon>
        <taxon>Spermatophyta</taxon>
        <taxon>Magnoliopsida</taxon>
        <taxon>eudicotyledons</taxon>
        <taxon>Gunneridae</taxon>
        <taxon>Pentapetalae</taxon>
        <taxon>asterids</taxon>
        <taxon>lamiids</taxon>
        <taxon>Lamiales</taxon>
        <taxon>Oleaceae</taxon>
        <taxon>Oleeae</taxon>
        <taxon>Fraxinus</taxon>
    </lineage>
</organism>
<keyword evidence="7" id="KW-1185">Reference proteome</keyword>
<dbReference type="InterPro" id="IPR036312">
    <property type="entry name" value="Bifun_inhib/LTP/seed_sf"/>
</dbReference>
<dbReference type="Gene3D" id="1.10.110.10">
    <property type="entry name" value="Plant lipid-transfer and hydrophobic proteins"/>
    <property type="match status" value="1"/>
</dbReference>
<keyword evidence="2" id="KW-0758">Storage protein</keyword>
<feature type="domain" description="Bifunctional inhibitor/plant lipid transfer protein/seed storage helical" evidence="5">
    <location>
        <begin position="79"/>
        <end position="139"/>
    </location>
</feature>
<dbReference type="EMBL" id="OU503037">
    <property type="protein sequence ID" value="CAI9756976.1"/>
    <property type="molecule type" value="Genomic_DNA"/>
</dbReference>
<evidence type="ECO:0000256" key="3">
    <source>
        <dbReference type="ARBA" id="ARBA00023129"/>
    </source>
</evidence>
<dbReference type="SUPFAM" id="SSF47699">
    <property type="entry name" value="Bifunctional inhibitor/lipid-transfer protein/seed storage 2S albumin"/>
    <property type="match status" value="1"/>
</dbReference>
<sequence length="140" mass="15806">MAKKITSVGALLFLALLALNEALATTVTTTVSTTTIDYEENQQCQKEIQTRSFSNCETFLRLEFDTSDATIMLPYPKKYYKNRCCKEELSGIDQQCVCYAVRSMMKNMMDSGRLSAEDMEEMLVLAGVLPIMCNIRKNPC</sequence>
<comment type="similarity">
    <text evidence="1">Belongs to the 2S seed storage albumins family.</text>
</comment>
<dbReference type="Pfam" id="PF00234">
    <property type="entry name" value="Tryp_alpha_amyl"/>
    <property type="match status" value="1"/>
</dbReference>
<name>A0AAD1YSZ1_9LAMI</name>
<dbReference type="InterPro" id="IPR000617">
    <property type="entry name" value="Napin/2SS/CON"/>
</dbReference>
<evidence type="ECO:0000256" key="4">
    <source>
        <dbReference type="SAM" id="SignalP"/>
    </source>
</evidence>
<dbReference type="GO" id="GO:0045735">
    <property type="term" value="F:nutrient reservoir activity"/>
    <property type="evidence" value="ECO:0007669"/>
    <property type="project" value="UniProtKB-KW"/>
</dbReference>
<proteinExistence type="inferred from homology"/>
<accession>A0AAD1YSZ1</accession>
<dbReference type="PANTHER" id="PTHR35496">
    <property type="entry name" value="2S SEED STORAGE PROTEIN 1-RELATED"/>
    <property type="match status" value="1"/>
</dbReference>
<keyword evidence="4" id="KW-0732">Signal</keyword>
<feature type="signal peptide" evidence="4">
    <location>
        <begin position="1"/>
        <end position="24"/>
    </location>
</feature>
<reference evidence="6" key="1">
    <citation type="submission" date="2023-05" db="EMBL/GenBank/DDBJ databases">
        <authorList>
            <person name="Huff M."/>
        </authorList>
    </citation>
    <scope>NUCLEOTIDE SEQUENCE</scope>
</reference>
<dbReference type="CDD" id="cd00261">
    <property type="entry name" value="AAI_SS"/>
    <property type="match status" value="1"/>
</dbReference>